<evidence type="ECO:0000256" key="7">
    <source>
        <dbReference type="ARBA" id="ARBA00048478"/>
    </source>
</evidence>
<dbReference type="InterPro" id="IPR003136">
    <property type="entry name" value="Cytidylate_kin"/>
</dbReference>
<name>A0A4P7XGA1_9ALTE</name>
<dbReference type="EMBL" id="CP031093">
    <property type="protein sequence ID" value="QCF25735.1"/>
    <property type="molecule type" value="Genomic_DNA"/>
</dbReference>
<dbReference type="SUPFAM" id="SSF52540">
    <property type="entry name" value="P-loop containing nucleoside triphosphate hydrolases"/>
    <property type="match status" value="1"/>
</dbReference>
<keyword evidence="5 8" id="KW-0067">ATP-binding</keyword>
<comment type="subcellular location">
    <subcellularLocation>
        <location evidence="8">Cytoplasm</location>
    </subcellularLocation>
</comment>
<evidence type="ECO:0000313" key="11">
    <source>
        <dbReference type="Proteomes" id="UP000298049"/>
    </source>
</evidence>
<protein>
    <recommendedName>
        <fullName evidence="8">Cytidylate kinase</fullName>
        <shortName evidence="8">CK</shortName>
        <ecNumber evidence="8">2.7.4.25</ecNumber>
    </recommendedName>
    <alternativeName>
        <fullName evidence="8">Cytidine monophosphate kinase</fullName>
        <shortName evidence="8">CMP kinase</shortName>
    </alternativeName>
</protein>
<dbReference type="GO" id="GO:0036431">
    <property type="term" value="F:dCMP kinase activity"/>
    <property type="evidence" value="ECO:0007669"/>
    <property type="project" value="InterPro"/>
</dbReference>
<evidence type="ECO:0000256" key="2">
    <source>
        <dbReference type="ARBA" id="ARBA00022679"/>
    </source>
</evidence>
<dbReference type="Proteomes" id="UP000298049">
    <property type="component" value="Chromosome"/>
</dbReference>
<evidence type="ECO:0000256" key="8">
    <source>
        <dbReference type="HAMAP-Rule" id="MF_00238"/>
    </source>
</evidence>
<proteinExistence type="inferred from homology"/>
<evidence type="ECO:0000256" key="3">
    <source>
        <dbReference type="ARBA" id="ARBA00022741"/>
    </source>
</evidence>
<keyword evidence="2 8" id="KW-0808">Transferase</keyword>
<feature type="binding site" evidence="8">
    <location>
        <begin position="15"/>
        <end position="23"/>
    </location>
    <ligand>
        <name>ATP</name>
        <dbReference type="ChEBI" id="CHEBI:30616"/>
    </ligand>
</feature>
<evidence type="ECO:0000256" key="4">
    <source>
        <dbReference type="ARBA" id="ARBA00022777"/>
    </source>
</evidence>
<feature type="domain" description="Cytidylate kinase" evidence="9">
    <location>
        <begin position="11"/>
        <end position="225"/>
    </location>
</feature>
<comment type="catalytic activity">
    <reaction evidence="7 8">
        <text>CMP + ATP = CDP + ADP</text>
        <dbReference type="Rhea" id="RHEA:11600"/>
        <dbReference type="ChEBI" id="CHEBI:30616"/>
        <dbReference type="ChEBI" id="CHEBI:58069"/>
        <dbReference type="ChEBI" id="CHEBI:60377"/>
        <dbReference type="ChEBI" id="CHEBI:456216"/>
        <dbReference type="EC" id="2.7.4.25"/>
    </reaction>
</comment>
<dbReference type="HAMAP" id="MF_00238">
    <property type="entry name" value="Cytidyl_kinase_type1"/>
    <property type="match status" value="1"/>
</dbReference>
<gene>
    <name evidence="8" type="primary">cmk</name>
    <name evidence="10" type="ORF">soil367_07280</name>
</gene>
<sequence length="228" mass="24530">MKPDSDAPPIICLDGPSGAGKGTVSQLLARRMGYRLLDSGALYRVTALSAMRHGVSLDDAEELAKTARNLAVAFEATPPGEPARVILDGSDVTAEIRTEKCGDNASRVAVIPAVRTALLQLQRDFRQAPGLVADGRDMGTVVFPDAQLKVFLTASAEERAERRHRQLLDAGIDVKISDLLKEIKARDERDMNRETAPLKPADDAHVVDTTGLGIEEVLDRVLALAGRD</sequence>
<dbReference type="PANTHER" id="PTHR21299:SF2">
    <property type="entry name" value="CYTIDYLATE KINASE"/>
    <property type="match status" value="1"/>
</dbReference>
<accession>A0A4P7XGA1</accession>
<dbReference type="NCBIfam" id="TIGR00017">
    <property type="entry name" value="cmk"/>
    <property type="match status" value="1"/>
</dbReference>
<dbReference type="PANTHER" id="PTHR21299">
    <property type="entry name" value="CYTIDYLATE KINASE/PANTOATE-BETA-ALANINE LIGASE"/>
    <property type="match status" value="1"/>
</dbReference>
<reference evidence="10 11" key="1">
    <citation type="submission" date="2018-07" db="EMBL/GenBank/DDBJ databases">
        <title>Marsedoiliclastica nanhaica gen. nov. sp. nov., a novel marine hydrocarbonoclastic bacterium isolated from an in-situ enriched hydrocarbon-degrading consortium in deep-sea sediment.</title>
        <authorList>
            <person name="Dong C."/>
            <person name="Ma T."/>
            <person name="Liu R."/>
            <person name="Shao Z."/>
        </authorList>
    </citation>
    <scope>NUCLEOTIDE SEQUENCE [LARGE SCALE GENOMIC DNA]</scope>
    <source>
        <strain evidence="11">soil36-7</strain>
    </source>
</reference>
<dbReference type="GO" id="GO:0005524">
    <property type="term" value="F:ATP binding"/>
    <property type="evidence" value="ECO:0007669"/>
    <property type="project" value="UniProtKB-UniRule"/>
</dbReference>
<evidence type="ECO:0000313" key="10">
    <source>
        <dbReference type="EMBL" id="QCF25735.1"/>
    </source>
</evidence>
<dbReference type="CDD" id="cd02020">
    <property type="entry name" value="CMPK"/>
    <property type="match status" value="1"/>
</dbReference>
<dbReference type="InterPro" id="IPR011994">
    <property type="entry name" value="Cytidylate_kinase_dom"/>
</dbReference>
<dbReference type="GO" id="GO:0005829">
    <property type="term" value="C:cytosol"/>
    <property type="evidence" value="ECO:0007669"/>
    <property type="project" value="TreeGrafter"/>
</dbReference>
<evidence type="ECO:0000256" key="6">
    <source>
        <dbReference type="ARBA" id="ARBA00047615"/>
    </source>
</evidence>
<dbReference type="KEGG" id="hmi:soil367_07280"/>
<dbReference type="GO" id="GO:0015949">
    <property type="term" value="P:nucleobase-containing small molecule interconversion"/>
    <property type="evidence" value="ECO:0007669"/>
    <property type="project" value="TreeGrafter"/>
</dbReference>
<dbReference type="GO" id="GO:0036430">
    <property type="term" value="F:CMP kinase activity"/>
    <property type="evidence" value="ECO:0007669"/>
    <property type="project" value="RHEA"/>
</dbReference>
<keyword evidence="4 8" id="KW-0418">Kinase</keyword>
<organism evidence="10 11">
    <name type="scientific">Hydrocarboniclastica marina</name>
    <dbReference type="NCBI Taxonomy" id="2259620"/>
    <lineage>
        <taxon>Bacteria</taxon>
        <taxon>Pseudomonadati</taxon>
        <taxon>Pseudomonadota</taxon>
        <taxon>Gammaproteobacteria</taxon>
        <taxon>Alteromonadales</taxon>
        <taxon>Alteromonadaceae</taxon>
        <taxon>Hydrocarboniclastica</taxon>
    </lineage>
</organism>
<dbReference type="EC" id="2.7.4.25" evidence="8"/>
<dbReference type="OrthoDB" id="9807434at2"/>
<evidence type="ECO:0000259" key="9">
    <source>
        <dbReference type="Pfam" id="PF02224"/>
    </source>
</evidence>
<dbReference type="RefSeq" id="WP_136548321.1">
    <property type="nucleotide sequence ID" value="NZ_CP031093.1"/>
</dbReference>
<comment type="catalytic activity">
    <reaction evidence="6 8">
        <text>dCMP + ATP = dCDP + ADP</text>
        <dbReference type="Rhea" id="RHEA:25094"/>
        <dbReference type="ChEBI" id="CHEBI:30616"/>
        <dbReference type="ChEBI" id="CHEBI:57566"/>
        <dbReference type="ChEBI" id="CHEBI:58593"/>
        <dbReference type="ChEBI" id="CHEBI:456216"/>
        <dbReference type="EC" id="2.7.4.25"/>
    </reaction>
</comment>
<keyword evidence="8" id="KW-0963">Cytoplasm</keyword>
<comment type="similarity">
    <text evidence="1 8">Belongs to the cytidylate kinase family. Type 1 subfamily.</text>
</comment>
<dbReference type="InterPro" id="IPR027417">
    <property type="entry name" value="P-loop_NTPase"/>
</dbReference>
<dbReference type="Pfam" id="PF02224">
    <property type="entry name" value="Cytidylate_kin"/>
    <property type="match status" value="1"/>
</dbReference>
<evidence type="ECO:0000256" key="5">
    <source>
        <dbReference type="ARBA" id="ARBA00022840"/>
    </source>
</evidence>
<dbReference type="Gene3D" id="3.40.50.300">
    <property type="entry name" value="P-loop containing nucleotide triphosphate hydrolases"/>
    <property type="match status" value="1"/>
</dbReference>
<keyword evidence="3 8" id="KW-0547">Nucleotide-binding</keyword>
<keyword evidence="11" id="KW-1185">Reference proteome</keyword>
<dbReference type="AlphaFoldDB" id="A0A4P7XGA1"/>
<dbReference type="GO" id="GO:0006220">
    <property type="term" value="P:pyrimidine nucleotide metabolic process"/>
    <property type="evidence" value="ECO:0007669"/>
    <property type="project" value="UniProtKB-UniRule"/>
</dbReference>
<evidence type="ECO:0000256" key="1">
    <source>
        <dbReference type="ARBA" id="ARBA00009427"/>
    </source>
</evidence>